<accession>A0A0L8V4M3</accession>
<dbReference type="SUPFAM" id="SSF56925">
    <property type="entry name" value="OMPA-like"/>
    <property type="match status" value="1"/>
</dbReference>
<feature type="chain" id="PRO_5005591360" description="OmpA-like domain-containing protein" evidence="11">
    <location>
        <begin position="21"/>
        <end position="388"/>
    </location>
</feature>
<evidence type="ECO:0000256" key="8">
    <source>
        <dbReference type="ARBA" id="ARBA00023237"/>
    </source>
</evidence>
<reference evidence="14" key="1">
    <citation type="submission" date="2015-07" db="EMBL/GenBank/DDBJ databases">
        <title>Genome sequencing of Sunxiuqinia dokdonensis strain SK.</title>
        <authorList>
            <person name="Ahn S."/>
            <person name="Kim B.-C."/>
        </authorList>
    </citation>
    <scope>NUCLEOTIDE SEQUENCE [LARGE SCALE GENOMIC DNA]</scope>
    <source>
        <strain evidence="14">SK</strain>
    </source>
</reference>
<sequence length="388" mass="42922">MRKKLLFIALAVLVSGVSYSQNANSDEPEFNHWSIDAGIGLTKPYRNMAPGYGTATPDFLVGELGARYMFNEFVGIKAGFGYNNFQEKDGLMDFTTKQYQFNLQGVFGLGRLLHFETWTQTFNLLAHAGFGVGTLDYDNTSDADKVGTALVGFTGMVKLSDRVSLNIDGTTGYNARQNKTFDGRASKGAEPLVFNTTVGISYYLGKNETHADWYVRGDEYAALLDSRIAALEEQIQKSRAEDAKKVQEGDDKLNTRVDELDSKVDGMNKEDIDVIEQLINEGYVNIFFDFNSSKIDKGATDAINVLRTYMKKNPGVNVNLVGYADEKGPEDYNKNLSTKRAEAVADVLVKAGIEKSRLNTEGRGEDTSVDEGSPNARQLARRVTFSIR</sequence>
<keyword evidence="4" id="KW-0812">Transmembrane</keyword>
<comment type="caution">
    <text evidence="13">The sequence shown here is derived from an EMBL/GenBank/DDBJ whole genome shotgun (WGS) entry which is preliminary data.</text>
</comment>
<evidence type="ECO:0000313" key="13">
    <source>
        <dbReference type="EMBL" id="KOH43132.1"/>
    </source>
</evidence>
<dbReference type="InterPro" id="IPR050330">
    <property type="entry name" value="Bact_OuterMem_StrucFunc"/>
</dbReference>
<evidence type="ECO:0000256" key="11">
    <source>
        <dbReference type="SAM" id="SignalP"/>
    </source>
</evidence>
<organism evidence="13 14">
    <name type="scientific">Sunxiuqinia dokdonensis</name>
    <dbReference type="NCBI Taxonomy" id="1409788"/>
    <lineage>
        <taxon>Bacteria</taxon>
        <taxon>Pseudomonadati</taxon>
        <taxon>Bacteroidota</taxon>
        <taxon>Bacteroidia</taxon>
        <taxon>Marinilabiliales</taxon>
        <taxon>Prolixibacteraceae</taxon>
        <taxon>Sunxiuqinia</taxon>
    </lineage>
</organism>
<feature type="domain" description="OmpA-like" evidence="12">
    <location>
        <begin position="275"/>
        <end position="388"/>
    </location>
</feature>
<proteinExistence type="predicted"/>
<name>A0A0L8V4M3_9BACT</name>
<dbReference type="Pfam" id="PF00691">
    <property type="entry name" value="OmpA"/>
    <property type="match status" value="1"/>
</dbReference>
<keyword evidence="11" id="KW-0732">Signal</keyword>
<dbReference type="GO" id="GO:0046930">
    <property type="term" value="C:pore complex"/>
    <property type="evidence" value="ECO:0007669"/>
    <property type="project" value="UniProtKB-KW"/>
</dbReference>
<evidence type="ECO:0000256" key="1">
    <source>
        <dbReference type="ARBA" id="ARBA00004571"/>
    </source>
</evidence>
<keyword evidence="7 9" id="KW-0472">Membrane</keyword>
<evidence type="ECO:0000259" key="12">
    <source>
        <dbReference type="PROSITE" id="PS51123"/>
    </source>
</evidence>
<dbReference type="PANTHER" id="PTHR30329:SF21">
    <property type="entry name" value="LIPOPROTEIN YIAD-RELATED"/>
    <property type="match status" value="1"/>
</dbReference>
<keyword evidence="3" id="KW-1134">Transmembrane beta strand</keyword>
<dbReference type="AlphaFoldDB" id="A0A0L8V4M3"/>
<dbReference type="GO" id="GO:0015288">
    <property type="term" value="F:porin activity"/>
    <property type="evidence" value="ECO:0007669"/>
    <property type="project" value="UniProtKB-KW"/>
</dbReference>
<keyword evidence="6" id="KW-0626">Porin</keyword>
<keyword evidence="8" id="KW-0998">Cell outer membrane</keyword>
<evidence type="ECO:0000256" key="10">
    <source>
        <dbReference type="SAM" id="Coils"/>
    </source>
</evidence>
<dbReference type="GO" id="GO:0009279">
    <property type="term" value="C:cell outer membrane"/>
    <property type="evidence" value="ECO:0007669"/>
    <property type="project" value="UniProtKB-SubCell"/>
</dbReference>
<evidence type="ECO:0000256" key="4">
    <source>
        <dbReference type="ARBA" id="ARBA00022692"/>
    </source>
</evidence>
<dbReference type="PANTHER" id="PTHR30329">
    <property type="entry name" value="STATOR ELEMENT OF FLAGELLAR MOTOR COMPLEX"/>
    <property type="match status" value="1"/>
</dbReference>
<keyword evidence="14" id="KW-1185">Reference proteome</keyword>
<gene>
    <name evidence="13" type="ORF">NC99_40860</name>
</gene>
<evidence type="ECO:0000256" key="9">
    <source>
        <dbReference type="PROSITE-ProRule" id="PRU00473"/>
    </source>
</evidence>
<dbReference type="GO" id="GO:0006811">
    <property type="term" value="P:monoatomic ion transport"/>
    <property type="evidence" value="ECO:0007669"/>
    <property type="project" value="UniProtKB-KW"/>
</dbReference>
<dbReference type="PROSITE" id="PS51123">
    <property type="entry name" value="OMPA_2"/>
    <property type="match status" value="1"/>
</dbReference>
<dbReference type="Gene3D" id="3.30.1330.60">
    <property type="entry name" value="OmpA-like domain"/>
    <property type="match status" value="1"/>
</dbReference>
<dbReference type="STRING" id="1409788.NC99_40860"/>
<keyword evidence="10" id="KW-0175">Coiled coil</keyword>
<dbReference type="EMBL" id="LGIA01000199">
    <property type="protein sequence ID" value="KOH43132.1"/>
    <property type="molecule type" value="Genomic_DNA"/>
</dbReference>
<dbReference type="InterPro" id="IPR036737">
    <property type="entry name" value="OmpA-like_sf"/>
</dbReference>
<feature type="coiled-coil region" evidence="10">
    <location>
        <begin position="221"/>
        <end position="248"/>
    </location>
</feature>
<dbReference type="InterPro" id="IPR011250">
    <property type="entry name" value="OMP/PagP_B-barrel"/>
</dbReference>
<evidence type="ECO:0000256" key="2">
    <source>
        <dbReference type="ARBA" id="ARBA00022448"/>
    </source>
</evidence>
<evidence type="ECO:0000256" key="3">
    <source>
        <dbReference type="ARBA" id="ARBA00022452"/>
    </source>
</evidence>
<comment type="subcellular location">
    <subcellularLocation>
        <location evidence="1">Cell outer membrane</location>
        <topology evidence="1">Multi-pass membrane protein</topology>
    </subcellularLocation>
</comment>
<evidence type="ECO:0000256" key="7">
    <source>
        <dbReference type="ARBA" id="ARBA00023136"/>
    </source>
</evidence>
<dbReference type="OrthoDB" id="1453138at2"/>
<dbReference type="RefSeq" id="WP_053187534.1">
    <property type="nucleotide sequence ID" value="NZ_LGIA01000199.1"/>
</dbReference>
<evidence type="ECO:0000313" key="14">
    <source>
        <dbReference type="Proteomes" id="UP000036958"/>
    </source>
</evidence>
<protein>
    <recommendedName>
        <fullName evidence="12">OmpA-like domain-containing protein</fullName>
    </recommendedName>
</protein>
<keyword evidence="5" id="KW-0406">Ion transport</keyword>
<evidence type="ECO:0000256" key="6">
    <source>
        <dbReference type="ARBA" id="ARBA00023114"/>
    </source>
</evidence>
<dbReference type="SUPFAM" id="SSF103088">
    <property type="entry name" value="OmpA-like"/>
    <property type="match status" value="1"/>
</dbReference>
<keyword evidence="2" id="KW-0813">Transport</keyword>
<feature type="signal peptide" evidence="11">
    <location>
        <begin position="1"/>
        <end position="20"/>
    </location>
</feature>
<dbReference type="CDD" id="cd07185">
    <property type="entry name" value="OmpA_C-like"/>
    <property type="match status" value="1"/>
</dbReference>
<dbReference type="InterPro" id="IPR006665">
    <property type="entry name" value="OmpA-like"/>
</dbReference>
<dbReference type="InterPro" id="IPR006664">
    <property type="entry name" value="OMP_bac"/>
</dbReference>
<dbReference type="PRINTS" id="PR01021">
    <property type="entry name" value="OMPADOMAIN"/>
</dbReference>
<dbReference type="Proteomes" id="UP000036958">
    <property type="component" value="Unassembled WGS sequence"/>
</dbReference>
<evidence type="ECO:0000256" key="5">
    <source>
        <dbReference type="ARBA" id="ARBA00023065"/>
    </source>
</evidence>